<proteinExistence type="predicted"/>
<comment type="caution">
    <text evidence="2">The sequence shown here is derived from an EMBL/GenBank/DDBJ whole genome shotgun (WGS) entry which is preliminary data.</text>
</comment>
<feature type="signal peptide" evidence="1">
    <location>
        <begin position="1"/>
        <end position="25"/>
    </location>
</feature>
<name>A0A8J3VRJ0_9ACTN</name>
<protein>
    <recommendedName>
        <fullName evidence="4">Lipoprotein</fullName>
    </recommendedName>
</protein>
<reference evidence="2" key="1">
    <citation type="submission" date="2021-01" db="EMBL/GenBank/DDBJ databases">
        <title>Whole genome shotgun sequence of Rugosimonospora africana NBRC 104875.</title>
        <authorList>
            <person name="Komaki H."/>
            <person name="Tamura T."/>
        </authorList>
    </citation>
    <scope>NUCLEOTIDE SEQUENCE</scope>
    <source>
        <strain evidence="2">NBRC 104875</strain>
    </source>
</reference>
<accession>A0A8J3VRJ0</accession>
<gene>
    <name evidence="2" type="ORF">Raf01_43540</name>
</gene>
<dbReference type="AlphaFoldDB" id="A0A8J3VRJ0"/>
<evidence type="ECO:0000313" key="3">
    <source>
        <dbReference type="Proteomes" id="UP000642748"/>
    </source>
</evidence>
<keyword evidence="3" id="KW-1185">Reference proteome</keyword>
<keyword evidence="1" id="KW-0732">Signal</keyword>
<organism evidence="2 3">
    <name type="scientific">Rugosimonospora africana</name>
    <dbReference type="NCBI Taxonomy" id="556532"/>
    <lineage>
        <taxon>Bacteria</taxon>
        <taxon>Bacillati</taxon>
        <taxon>Actinomycetota</taxon>
        <taxon>Actinomycetes</taxon>
        <taxon>Micromonosporales</taxon>
        <taxon>Micromonosporaceae</taxon>
        <taxon>Rugosimonospora</taxon>
    </lineage>
</organism>
<evidence type="ECO:0008006" key="4">
    <source>
        <dbReference type="Google" id="ProtNLM"/>
    </source>
</evidence>
<dbReference type="Proteomes" id="UP000642748">
    <property type="component" value="Unassembled WGS sequence"/>
</dbReference>
<sequence length="194" mass="19007">MIQVVVLAGLASIAGCSTGSPPAAATSTTAIPAAAGTTAALTTGGKVHLTAYTDNDGPTATVILAGAVGDYGKAQSVNPDGSVNTEHSSQFNLALTRGSFRLDIAALDKEFVAVLGNLAVNTTTCSGTASVHGTVPVVAGSGTGAYRGIGGTFDLTFTLDEVYRTNACSESGAYLSQSIVIAGPGSVSFGATGS</sequence>
<evidence type="ECO:0000256" key="1">
    <source>
        <dbReference type="SAM" id="SignalP"/>
    </source>
</evidence>
<feature type="chain" id="PRO_5038822047" description="Lipoprotein" evidence="1">
    <location>
        <begin position="26"/>
        <end position="194"/>
    </location>
</feature>
<evidence type="ECO:0000313" key="2">
    <source>
        <dbReference type="EMBL" id="GIH16182.1"/>
    </source>
</evidence>
<dbReference type="EMBL" id="BONZ01000040">
    <property type="protein sequence ID" value="GIH16182.1"/>
    <property type="molecule type" value="Genomic_DNA"/>
</dbReference>